<evidence type="ECO:0000313" key="4">
    <source>
        <dbReference type="EMBL" id="ORE00134.1"/>
    </source>
</evidence>
<dbReference type="VEuPathDB" id="MicrosporidiaDB:HERIO_831"/>
<feature type="coiled-coil region" evidence="1">
    <location>
        <begin position="166"/>
        <end position="200"/>
    </location>
</feature>
<keyword evidence="1" id="KW-0175">Coiled coil</keyword>
<dbReference type="AlphaFoldDB" id="A0A1X0QK74"/>
<accession>A0A1X0QK74</accession>
<evidence type="ECO:0000256" key="2">
    <source>
        <dbReference type="SAM" id="MobiDB-lite"/>
    </source>
</evidence>
<sequence length="525" mass="61411">MKPIMLIHISYLFITLIKSYILGFGKKLKNGNLGVDGNNNVVVTSDPNNLLSIEEKQFGSHVLFFVPTIQKYFTLDKNIIKLDRKRNNHHNQKFRISENKNNQFKIKVGRFSCLDLEDGKLKSKICVPFTKFKFTKFKDRPLNKEIDKEKNLLKNDYMETGKNRANNQYDSKMDDERQSRQNIEKEMNNFKNRIDQYDMVPIERIDNNLDLKNSSYNSHSFHPTPKRHHHHNKHHHNHHLGHLPKGFNLKSMNFSFVDMYLNPKIRGGKHHQTSKYSSSRNKANLGTPKKRGNGKKKYVYGRGDYNKDDYNKDEYNKDEYNRGDYGRDGYGRDGYNNKDDNFTEDEMNTLKDILDGYLKGDINYKDIENLNDRLKNGLTKLANDELDEEKHFNKGKGFKDGNGLRDKICKIIENKNGDVTEMSKAELEKQKQLFFKLYENGVPMEEIEASVDPAIIVSIMLDKDMKNKISDYKDCFVNGYNICNKSSQNIDKSQYKMLLDDIKYNHVSKLQRVADLDQKSNSLTN</sequence>
<dbReference type="VEuPathDB" id="MicrosporidiaDB:A0H76_2179"/>
<protein>
    <submittedName>
        <fullName evidence="4">Uncharacterized protein</fullName>
    </submittedName>
</protein>
<keyword evidence="3" id="KW-0812">Transmembrane</keyword>
<dbReference type="VEuPathDB" id="MicrosporidiaDB:HERIO_830"/>
<feature type="compositionally biased region" description="Basic residues" evidence="2">
    <location>
        <begin position="224"/>
        <end position="240"/>
    </location>
</feature>
<keyword evidence="3" id="KW-0472">Membrane</keyword>
<organism evidence="4 5">
    <name type="scientific">Hepatospora eriocheir</name>
    <dbReference type="NCBI Taxonomy" id="1081669"/>
    <lineage>
        <taxon>Eukaryota</taxon>
        <taxon>Fungi</taxon>
        <taxon>Fungi incertae sedis</taxon>
        <taxon>Microsporidia</taxon>
        <taxon>Hepatosporidae</taxon>
        <taxon>Hepatospora</taxon>
    </lineage>
</organism>
<feature type="region of interest" description="Disordered" evidence="2">
    <location>
        <begin position="217"/>
        <end position="240"/>
    </location>
</feature>
<dbReference type="Proteomes" id="UP000192501">
    <property type="component" value="Unassembled WGS sequence"/>
</dbReference>
<evidence type="ECO:0000256" key="1">
    <source>
        <dbReference type="SAM" id="Coils"/>
    </source>
</evidence>
<gene>
    <name evidence="4" type="ORF">A0H76_2179</name>
</gene>
<feature type="compositionally biased region" description="Polar residues" evidence="2">
    <location>
        <begin position="274"/>
        <end position="284"/>
    </location>
</feature>
<evidence type="ECO:0000256" key="3">
    <source>
        <dbReference type="SAM" id="Phobius"/>
    </source>
</evidence>
<feature type="transmembrane region" description="Helical" evidence="3">
    <location>
        <begin position="6"/>
        <end position="24"/>
    </location>
</feature>
<keyword evidence="3" id="KW-1133">Transmembrane helix</keyword>
<reference evidence="4 5" key="1">
    <citation type="journal article" date="2017" name="Environ. Microbiol.">
        <title>Decay of the glycolytic pathway and adaptation to intranuclear parasitism within Enterocytozoonidae microsporidia.</title>
        <authorList>
            <person name="Wiredu Boakye D."/>
            <person name="Jaroenlak P."/>
            <person name="Prachumwat A."/>
            <person name="Williams T.A."/>
            <person name="Bateman K.S."/>
            <person name="Itsathitphaisarn O."/>
            <person name="Sritunyalucksana K."/>
            <person name="Paszkiewicz K.H."/>
            <person name="Moore K.A."/>
            <person name="Stentiford G.D."/>
            <person name="Williams B.A."/>
        </authorList>
    </citation>
    <scope>NUCLEOTIDE SEQUENCE [LARGE SCALE GENOMIC DNA]</scope>
    <source>
        <strain evidence="5">canceri</strain>
    </source>
</reference>
<comment type="caution">
    <text evidence="4">The sequence shown here is derived from an EMBL/GenBank/DDBJ whole genome shotgun (WGS) entry which is preliminary data.</text>
</comment>
<feature type="compositionally biased region" description="Basic residues" evidence="2">
    <location>
        <begin position="288"/>
        <end position="299"/>
    </location>
</feature>
<name>A0A1X0QK74_9MICR</name>
<dbReference type="EMBL" id="LTAI01000060">
    <property type="protein sequence ID" value="ORE00134.1"/>
    <property type="molecule type" value="Genomic_DNA"/>
</dbReference>
<evidence type="ECO:0000313" key="5">
    <source>
        <dbReference type="Proteomes" id="UP000192501"/>
    </source>
</evidence>
<proteinExistence type="predicted"/>
<feature type="region of interest" description="Disordered" evidence="2">
    <location>
        <begin position="267"/>
        <end position="303"/>
    </location>
</feature>